<feature type="compositionally biased region" description="Basic and acidic residues" evidence="5">
    <location>
        <begin position="651"/>
        <end position="664"/>
    </location>
</feature>
<keyword evidence="8" id="KW-1185">Reference proteome</keyword>
<dbReference type="GO" id="GO:0050290">
    <property type="term" value="F:sphingomyelin phosphodiesterase D activity"/>
    <property type="evidence" value="ECO:0007669"/>
    <property type="project" value="InterPro"/>
</dbReference>
<dbReference type="PANTHER" id="PTHR12988:SF6">
    <property type="entry name" value="SPHINGOMYELIN PHOSPHODIESTERASE 4"/>
    <property type="match status" value="1"/>
</dbReference>
<evidence type="ECO:0000256" key="2">
    <source>
        <dbReference type="ARBA" id="ARBA00022692"/>
    </source>
</evidence>
<comment type="caution">
    <text evidence="7">The sequence shown here is derived from an EMBL/GenBank/DDBJ whole genome shotgun (WGS) entry which is preliminary data.</text>
</comment>
<protein>
    <submittedName>
        <fullName evidence="7">Sphingomyelin phosphodiesterase</fullName>
    </submittedName>
</protein>
<evidence type="ECO:0000256" key="1">
    <source>
        <dbReference type="ARBA" id="ARBA00004167"/>
    </source>
</evidence>
<reference evidence="7 8" key="1">
    <citation type="submission" date="2024-03" db="EMBL/GenBank/DDBJ databases">
        <title>The Acrasis kona genome and developmental transcriptomes reveal deep origins of eukaryotic multicellular pathways.</title>
        <authorList>
            <person name="Sheikh S."/>
            <person name="Fu C.-J."/>
            <person name="Brown M.W."/>
            <person name="Baldauf S.L."/>
        </authorList>
    </citation>
    <scope>NUCLEOTIDE SEQUENCE [LARGE SCALE GENOMIC DNA]</scope>
    <source>
        <strain evidence="7 8">ATCC MYA-3509</strain>
    </source>
</reference>
<gene>
    <name evidence="7" type="ORF">AKO1_012472</name>
</gene>
<organism evidence="7 8">
    <name type="scientific">Acrasis kona</name>
    <dbReference type="NCBI Taxonomy" id="1008807"/>
    <lineage>
        <taxon>Eukaryota</taxon>
        <taxon>Discoba</taxon>
        <taxon>Heterolobosea</taxon>
        <taxon>Tetramitia</taxon>
        <taxon>Eutetramitia</taxon>
        <taxon>Acrasidae</taxon>
        <taxon>Acrasis</taxon>
    </lineage>
</organism>
<dbReference type="GO" id="GO:0006685">
    <property type="term" value="P:sphingomyelin catabolic process"/>
    <property type="evidence" value="ECO:0007669"/>
    <property type="project" value="TreeGrafter"/>
</dbReference>
<keyword evidence="3 6" id="KW-1133">Transmembrane helix</keyword>
<evidence type="ECO:0000256" key="4">
    <source>
        <dbReference type="ARBA" id="ARBA00023136"/>
    </source>
</evidence>
<evidence type="ECO:0000313" key="7">
    <source>
        <dbReference type="EMBL" id="KAL0481622.1"/>
    </source>
</evidence>
<keyword evidence="4 6" id="KW-0472">Membrane</keyword>
<dbReference type="GO" id="GO:0046475">
    <property type="term" value="P:glycerophospholipid catabolic process"/>
    <property type="evidence" value="ECO:0007669"/>
    <property type="project" value="TreeGrafter"/>
</dbReference>
<dbReference type="AlphaFoldDB" id="A0AAW2YVW8"/>
<dbReference type="EMBL" id="JAOPGA020000780">
    <property type="protein sequence ID" value="KAL0481622.1"/>
    <property type="molecule type" value="Genomic_DNA"/>
</dbReference>
<dbReference type="InterPro" id="IPR024129">
    <property type="entry name" value="Sphingomy_SMPD4"/>
</dbReference>
<dbReference type="PANTHER" id="PTHR12988">
    <property type="entry name" value="SPHINGOMYELIN PHOSPHODIESTERASE 4"/>
    <property type="match status" value="1"/>
</dbReference>
<feature type="region of interest" description="Disordered" evidence="5">
    <location>
        <begin position="644"/>
        <end position="665"/>
    </location>
</feature>
<proteinExistence type="predicted"/>
<evidence type="ECO:0000313" key="8">
    <source>
        <dbReference type="Proteomes" id="UP001431209"/>
    </source>
</evidence>
<feature type="transmembrane region" description="Helical" evidence="6">
    <location>
        <begin position="901"/>
        <end position="922"/>
    </location>
</feature>
<comment type="subcellular location">
    <subcellularLocation>
        <location evidence="1">Membrane</location>
        <topology evidence="1">Single-pass membrane protein</topology>
    </subcellularLocation>
</comment>
<keyword evidence="2 6" id="KW-0812">Transmembrane</keyword>
<dbReference type="Proteomes" id="UP001431209">
    <property type="component" value="Unassembled WGS sequence"/>
</dbReference>
<dbReference type="GO" id="GO:0046513">
    <property type="term" value="P:ceramide biosynthetic process"/>
    <property type="evidence" value="ECO:0007669"/>
    <property type="project" value="TreeGrafter"/>
</dbReference>
<evidence type="ECO:0000256" key="6">
    <source>
        <dbReference type="SAM" id="Phobius"/>
    </source>
</evidence>
<accession>A0AAW2YVW8</accession>
<evidence type="ECO:0000256" key="3">
    <source>
        <dbReference type="ARBA" id="ARBA00022989"/>
    </source>
</evidence>
<dbReference type="GO" id="GO:0016020">
    <property type="term" value="C:membrane"/>
    <property type="evidence" value="ECO:0007669"/>
    <property type="project" value="UniProtKB-SubCell"/>
</dbReference>
<evidence type="ECO:0000256" key="5">
    <source>
        <dbReference type="SAM" id="MobiDB-lite"/>
    </source>
</evidence>
<sequence length="924" mass="106986">MSSFDLGRILDTPDSRTSCSKVSEYLQAICDRTEDEQSCYAFFPKLCSVIFGHESKCWLEEAQFDQVLYNNLMYLLGPDGPLFKVMFTVMRGPEYSFEFPILRLPFKVRRKIETGDISSLLNYYYYKLETATHQNKMDVIMLTMFEYYTFNFASFILDFRKNINMRAPKNSTTESFGNRFMQKFTTSPKGNPSQPDFLTSDHSSQINAPYPILLEQYLQLFYPTSVPFLLDPSLQQQPPLVDQHLAEEFLLILVDFWMGSYHDRQAVTLPNSAATEEIQFSVPFVEHSVRVMESSKNVVRHLLKSQSVPPALEQMNQNKDHHHHRNIISSPVTTASAAYQLSRHLIVPPILSKTPIKIIHQPLYTFLKAALMTWPEMGLVIKHPFDQPVSLHRILSLWSSYIFPWTQSSLESILEWKPFVICNWCFYSNLYAMLTSLISSQNLIHYFASTKRSNDLQAIDLFIKRFLHAYGIMLNGIEMDADLITKGGQPTFMNNPFGKFLMDHISMMDGGIGNYTSIVSPTNVESTRFIMRQCEDVYVNLTLSDSKLSNFNQSSSSSLPSSSSQKSNLFGFFGLSNSSASSRSNSLSNDRDLVFESQLLNENENRHRMIDYVKNIYINMGKLFGMGDDQMLQESLKIRLDQSKQSNLTSHESDRHLNDSDQQFHSKSNHKKLPILNQIMNFILVQFSDGSKSNRNSKIYHKSYLAETNPETMKLTMMGKIQVVNGLKKCDSLNVPFLGDSLYKTPFDEFEIDWLVRLMVVASERINNWIERKIYKLNVPVLRTFTSGNRRNLIDFLIRIVDGSVDKFHHLVIDKFHLNHKFENGWNHLIDLNPVAHNYYYLLLKKALMDIGVDALRSSQLFEYHRNVPNLSVPVDQEIMDQDCPERLRINLRPLADYRNLFALFLIYVAYKIFMLIIQFIIKQ</sequence>
<name>A0AAW2YVW8_9EUKA</name>